<dbReference type="SUPFAM" id="SSF46689">
    <property type="entry name" value="Homeodomain-like"/>
    <property type="match status" value="1"/>
</dbReference>
<evidence type="ECO:0000259" key="1">
    <source>
        <dbReference type="Pfam" id="PF13936"/>
    </source>
</evidence>
<dbReference type="InterPro" id="IPR009057">
    <property type="entry name" value="Homeodomain-like_sf"/>
</dbReference>
<reference evidence="3 4" key="1">
    <citation type="journal article" date="2013" name="Open Biol.">
        <title>Genomics and genetics of Sulfolobus islandicus LAL14/1, a model hyperthermophilic archaeon.</title>
        <authorList>
            <person name="Jaubert C."/>
            <person name="Danioux C."/>
            <person name="Oberto J."/>
            <person name="Cortez D."/>
            <person name="Bize A."/>
            <person name="Krupovic M."/>
            <person name="She Q."/>
            <person name="Forterre P."/>
            <person name="Prangishvili D."/>
            <person name="Sezonov G."/>
        </authorList>
    </citation>
    <scope>NUCLEOTIDE SEQUENCE [LARGE SCALE GENOMIC DNA]</scope>
    <source>
        <strain evidence="3">LAL14/1</strain>
    </source>
</reference>
<protein>
    <submittedName>
        <fullName evidence="3">Uncharacterized protein</fullName>
    </submittedName>
</protein>
<dbReference type="Pfam" id="PF19575">
    <property type="entry name" value="HTH_58"/>
    <property type="match status" value="1"/>
</dbReference>
<accession>M9UFL1</accession>
<dbReference type="Proteomes" id="UP000013006">
    <property type="component" value="Chromosome"/>
</dbReference>
<evidence type="ECO:0000313" key="4">
    <source>
        <dbReference type="Proteomes" id="UP000013006"/>
    </source>
</evidence>
<proteinExistence type="predicted"/>
<feature type="domain" description="Helix-turn-helix" evidence="2">
    <location>
        <begin position="2"/>
        <end position="36"/>
    </location>
</feature>
<dbReference type="InterPro" id="IPR025246">
    <property type="entry name" value="IS30-like_HTH"/>
</dbReference>
<dbReference type="NCBIfam" id="NF040595">
    <property type="entry name" value="HTH_Cbp1"/>
    <property type="match status" value="1"/>
</dbReference>
<dbReference type="HOGENOM" id="CLU_131316_0_0_2"/>
<gene>
    <name evidence="3" type="ORF">SiL_1539</name>
</gene>
<dbReference type="AlphaFoldDB" id="M9UFL1"/>
<dbReference type="EMBL" id="CP003928">
    <property type="protein sequence ID" value="AGJ62985.1"/>
    <property type="molecule type" value="Genomic_DNA"/>
</dbReference>
<dbReference type="Gene3D" id="1.10.10.60">
    <property type="entry name" value="Homeodomain-like"/>
    <property type="match status" value="3"/>
</dbReference>
<dbReference type="KEGG" id="sic:SiL_1539"/>
<dbReference type="Pfam" id="PF13936">
    <property type="entry name" value="HTH_38"/>
    <property type="match status" value="1"/>
</dbReference>
<sequence>MYEQGLSIRQIANQLELSYSRVRRMLIKAKVNFRGKVPNDKIQKIIEMGKQGYSANRISKELNINFNTVLRIFKKYNLGKKRRKLDRKEIEKIREEYNKGNSIYKIAKELNISTNLVVYHLKKMGLYRPIRESSPTSA</sequence>
<name>M9UFL1_SACIS</name>
<dbReference type="SUPFAM" id="SSF88659">
    <property type="entry name" value="Sigma3 and sigma4 domains of RNA polymerase sigma factors"/>
    <property type="match status" value="1"/>
</dbReference>
<evidence type="ECO:0000313" key="3">
    <source>
        <dbReference type="EMBL" id="AGJ62985.1"/>
    </source>
</evidence>
<dbReference type="InterPro" id="IPR045745">
    <property type="entry name" value="HTH_58_Actinobacteria-type"/>
</dbReference>
<dbReference type="InterPro" id="IPR013324">
    <property type="entry name" value="RNA_pol_sigma_r3/r4-like"/>
</dbReference>
<evidence type="ECO:0000259" key="2">
    <source>
        <dbReference type="Pfam" id="PF19575"/>
    </source>
</evidence>
<organism>
    <name type="scientific">Saccharolobus islandicus LAL14/1</name>
    <dbReference type="NCBI Taxonomy" id="1241935"/>
    <lineage>
        <taxon>Archaea</taxon>
        <taxon>Thermoproteota</taxon>
        <taxon>Thermoprotei</taxon>
        <taxon>Sulfolobales</taxon>
        <taxon>Sulfolobaceae</taxon>
        <taxon>Saccharolobus</taxon>
    </lineage>
</organism>
<feature type="domain" description="Transposase IS30-like HTH" evidence="1">
    <location>
        <begin position="81"/>
        <end position="123"/>
    </location>
</feature>